<gene>
    <name evidence="3" type="ORF">RTLFYP15_02252</name>
</gene>
<protein>
    <submittedName>
        <fullName evidence="3">Uncharacterized protein</fullName>
    </submittedName>
</protein>
<dbReference type="RefSeq" id="WP_195941847.1">
    <property type="nucleotide sequence ID" value="NZ_CACRUQ010000021.1"/>
</dbReference>
<evidence type="ECO:0000256" key="1">
    <source>
        <dbReference type="SAM" id="Coils"/>
    </source>
</evidence>
<sequence>MNFENLVLGKEFYSYILDIVFWIYIVVLILYIICRYAKKELVDALHLNIKFMKFVPRILINVIIIFFVFGWNYKSRTIDFSIKDDMLVTTFLVGILAIMDLISTLANLYHEFKESNENKIRKELDELKKRIEELENNNR</sequence>
<dbReference type="EMBL" id="CACRUQ010000021">
    <property type="protein sequence ID" value="VYU38325.1"/>
    <property type="molecule type" value="Genomic_DNA"/>
</dbReference>
<organism evidence="3">
    <name type="scientific">[Ruminococcus] torques</name>
    <dbReference type="NCBI Taxonomy" id="33039"/>
    <lineage>
        <taxon>Bacteria</taxon>
        <taxon>Bacillati</taxon>
        <taxon>Bacillota</taxon>
        <taxon>Clostridia</taxon>
        <taxon>Lachnospirales</taxon>
        <taxon>Lachnospiraceae</taxon>
        <taxon>Mediterraneibacter</taxon>
    </lineage>
</organism>
<feature type="transmembrane region" description="Helical" evidence="2">
    <location>
        <begin position="12"/>
        <end position="33"/>
    </location>
</feature>
<feature type="transmembrane region" description="Helical" evidence="2">
    <location>
        <begin position="86"/>
        <end position="109"/>
    </location>
</feature>
<feature type="transmembrane region" description="Helical" evidence="2">
    <location>
        <begin position="54"/>
        <end position="74"/>
    </location>
</feature>
<keyword evidence="2" id="KW-1133">Transmembrane helix</keyword>
<keyword evidence="2" id="KW-0812">Transmembrane</keyword>
<reference evidence="3" key="1">
    <citation type="submission" date="2019-11" db="EMBL/GenBank/DDBJ databases">
        <authorList>
            <person name="Feng L."/>
        </authorList>
    </citation>
    <scope>NUCLEOTIDE SEQUENCE</scope>
    <source>
        <strain evidence="3">RtorquesLFYP15</strain>
    </source>
</reference>
<dbReference type="AlphaFoldDB" id="A0A6N3EEB0"/>
<keyword evidence="2" id="KW-0472">Membrane</keyword>
<name>A0A6N3EEB0_9FIRM</name>
<evidence type="ECO:0000313" key="3">
    <source>
        <dbReference type="EMBL" id="VYU38325.1"/>
    </source>
</evidence>
<feature type="coiled-coil region" evidence="1">
    <location>
        <begin position="110"/>
        <end position="137"/>
    </location>
</feature>
<accession>A0A6N3EEB0</accession>
<proteinExistence type="predicted"/>
<evidence type="ECO:0000256" key="2">
    <source>
        <dbReference type="SAM" id="Phobius"/>
    </source>
</evidence>
<keyword evidence="1" id="KW-0175">Coiled coil</keyword>